<keyword evidence="1" id="KW-0812">Transmembrane</keyword>
<dbReference type="Proteomes" id="UP000473574">
    <property type="component" value="Unassembled WGS sequence"/>
</dbReference>
<gene>
    <name evidence="2" type="ORF">D0962_15220</name>
</gene>
<keyword evidence="1" id="KW-1133">Transmembrane helix</keyword>
<feature type="transmembrane region" description="Helical" evidence="1">
    <location>
        <begin position="45"/>
        <end position="65"/>
    </location>
</feature>
<dbReference type="AlphaFoldDB" id="A0A6M0S6N5"/>
<protein>
    <submittedName>
        <fullName evidence="2">Uncharacterized protein</fullName>
    </submittedName>
</protein>
<accession>A0A6M0S6N5</accession>
<name>A0A6M0S6N5_9CYAN</name>
<sequence>MSDVNLDSLRITNRDLDELTGLDISDLSMGWGTRLSVFRRPRLRWAWLINQGLVLAVALVLWLPVCLVLGRNVAQQAVVVFMGIGVVGAIATTLAHGSYGIYKGRQLKVLSHLLDEVDRFNEMIKAVEILEELRQADRTSRRLALDNPDAVKEALHLTRESLVCGLTSDKIMRKHQRFIARRHELFASIETNVSSLQSLQASEMAGDYAQLLNEALQVGTSVHQELRRITPDNG</sequence>
<evidence type="ECO:0000256" key="1">
    <source>
        <dbReference type="SAM" id="Phobius"/>
    </source>
</evidence>
<comment type="caution">
    <text evidence="2">The sequence shown here is derived from an EMBL/GenBank/DDBJ whole genome shotgun (WGS) entry which is preliminary data.</text>
</comment>
<proteinExistence type="predicted"/>
<organism evidence="2 3">
    <name type="scientific">Adonisia turfae CCMR0082</name>
    <dbReference type="NCBI Taxonomy" id="2304604"/>
    <lineage>
        <taxon>Bacteria</taxon>
        <taxon>Bacillati</taxon>
        <taxon>Cyanobacteriota</taxon>
        <taxon>Adonisia</taxon>
        <taxon>Adonisia turfae</taxon>
    </lineage>
</organism>
<dbReference type="RefSeq" id="WP_163664169.1">
    <property type="nucleotide sequence ID" value="NZ_QZCE01000002.1"/>
</dbReference>
<feature type="transmembrane region" description="Helical" evidence="1">
    <location>
        <begin position="77"/>
        <end position="102"/>
    </location>
</feature>
<keyword evidence="1" id="KW-0472">Membrane</keyword>
<reference evidence="2 3" key="1">
    <citation type="journal article" date="2020" name="Microb. Ecol.">
        <title>Ecogenomics of the Marine Benthic Filamentous Cyanobacterium Adonisia.</title>
        <authorList>
            <person name="Walter J.M."/>
            <person name="Coutinho F.H."/>
            <person name="Leomil L."/>
            <person name="Hargreaves P.I."/>
            <person name="Campeao M.E."/>
            <person name="Vieira V.V."/>
            <person name="Silva B.S."/>
            <person name="Fistarol G.O."/>
            <person name="Salomon P.S."/>
            <person name="Sawabe T."/>
            <person name="Mino S."/>
            <person name="Hosokawa M."/>
            <person name="Miyashita H."/>
            <person name="Maruyama F."/>
            <person name="van Verk M.C."/>
            <person name="Dutilh B.E."/>
            <person name="Thompson C.C."/>
            <person name="Thompson F.L."/>
        </authorList>
    </citation>
    <scope>NUCLEOTIDE SEQUENCE [LARGE SCALE GENOMIC DNA]</scope>
    <source>
        <strain evidence="2 3">CCMR0082</strain>
    </source>
</reference>
<evidence type="ECO:0000313" key="2">
    <source>
        <dbReference type="EMBL" id="NEZ64124.1"/>
    </source>
</evidence>
<dbReference type="EMBL" id="QZCE01000002">
    <property type="protein sequence ID" value="NEZ64124.1"/>
    <property type="molecule type" value="Genomic_DNA"/>
</dbReference>
<evidence type="ECO:0000313" key="3">
    <source>
        <dbReference type="Proteomes" id="UP000473574"/>
    </source>
</evidence>